<evidence type="ECO:0000313" key="3">
    <source>
        <dbReference type="Proteomes" id="UP001268256"/>
    </source>
</evidence>
<sequence length="112" mass="12064">MKRKGSIGGNPNPIQTPEFLAKQFPPAPDVPSNVKLGEPVAVALPLPIDTEVRRLKNRSIWLRRVITEAAQRELMGNEPAAVDVADTRPGDVAAAVAAPKRRGRKPKGENNA</sequence>
<evidence type="ECO:0000256" key="1">
    <source>
        <dbReference type="SAM" id="MobiDB-lite"/>
    </source>
</evidence>
<reference evidence="3" key="1">
    <citation type="submission" date="2023-07" db="EMBL/GenBank/DDBJ databases">
        <authorList>
            <person name="Luz R."/>
            <person name="Cordeiro R."/>
            <person name="Fonseca A."/>
            <person name="Goncalves V."/>
        </authorList>
    </citation>
    <scope>NUCLEOTIDE SEQUENCE [LARGE SCALE GENOMIC DNA]</scope>
    <source>
        <strain evidence="3">BACA0444</strain>
    </source>
</reference>
<keyword evidence="3" id="KW-1185">Reference proteome</keyword>
<feature type="region of interest" description="Disordered" evidence="1">
    <location>
        <begin position="1"/>
        <end position="26"/>
    </location>
</feature>
<dbReference type="RefSeq" id="WP_322877436.1">
    <property type="nucleotide sequence ID" value="NZ_JAVMIP010000003.1"/>
</dbReference>
<protein>
    <submittedName>
        <fullName evidence="2">Uncharacterized protein</fullName>
    </submittedName>
</protein>
<comment type="caution">
    <text evidence="2">The sequence shown here is derived from an EMBL/GenBank/DDBJ whole genome shotgun (WGS) entry which is preliminary data.</text>
</comment>
<accession>A0AAE4FQ75</accession>
<dbReference type="EMBL" id="JAVMIP010000003">
    <property type="protein sequence ID" value="MDS3860150.1"/>
    <property type="molecule type" value="Genomic_DNA"/>
</dbReference>
<dbReference type="AlphaFoldDB" id="A0AAE4FQ75"/>
<name>A0AAE4FQ75_9CYAN</name>
<proteinExistence type="predicted"/>
<gene>
    <name evidence="2" type="ORF">RIF25_04960</name>
</gene>
<evidence type="ECO:0000313" key="2">
    <source>
        <dbReference type="EMBL" id="MDS3860150.1"/>
    </source>
</evidence>
<dbReference type="Proteomes" id="UP001268256">
    <property type="component" value="Unassembled WGS sequence"/>
</dbReference>
<organism evidence="2 3">
    <name type="scientific">Pseudocalidococcus azoricus BACA0444</name>
    <dbReference type="NCBI Taxonomy" id="2918990"/>
    <lineage>
        <taxon>Bacteria</taxon>
        <taxon>Bacillati</taxon>
        <taxon>Cyanobacteriota</taxon>
        <taxon>Cyanophyceae</taxon>
        <taxon>Acaryochloridales</taxon>
        <taxon>Thermosynechococcaceae</taxon>
        <taxon>Pseudocalidococcus</taxon>
        <taxon>Pseudocalidococcus azoricus</taxon>
    </lineage>
</organism>